<keyword evidence="1" id="KW-1133">Transmembrane helix</keyword>
<evidence type="ECO:0000313" key="3">
    <source>
        <dbReference type="Proteomes" id="UP000549882"/>
    </source>
</evidence>
<dbReference type="Proteomes" id="UP000549882">
    <property type="component" value="Unassembled WGS sequence"/>
</dbReference>
<organism evidence="2 3">
    <name type="scientific">Rhizobium paranaense</name>
    <dbReference type="NCBI Taxonomy" id="1650438"/>
    <lineage>
        <taxon>Bacteria</taxon>
        <taxon>Pseudomonadati</taxon>
        <taxon>Pseudomonadota</taxon>
        <taxon>Alphaproteobacteria</taxon>
        <taxon>Hyphomicrobiales</taxon>
        <taxon>Rhizobiaceae</taxon>
        <taxon>Rhizobium/Agrobacterium group</taxon>
        <taxon>Rhizobium</taxon>
    </lineage>
</organism>
<name>A0A7W9D2U4_9HYPH</name>
<accession>A0A7W9D2U4</accession>
<feature type="transmembrane region" description="Helical" evidence="1">
    <location>
        <begin position="43"/>
        <end position="61"/>
    </location>
</feature>
<sequence>MKDKRFFLRPLLLRGIIVSASVLVLARLGLSVEKLVDCKPDDFLAFPLTVVLPFAALFFLVRMRSTRTSEGALMRLAALALILMILGVPNLALHLALGFPIAFLVVELFETRIPASLRDAIKRRLIV</sequence>
<comment type="caution">
    <text evidence="2">The sequence shown here is derived from an EMBL/GenBank/DDBJ whole genome shotgun (WGS) entry which is preliminary data.</text>
</comment>
<evidence type="ECO:0000256" key="1">
    <source>
        <dbReference type="SAM" id="Phobius"/>
    </source>
</evidence>
<keyword evidence="1" id="KW-0812">Transmembrane</keyword>
<dbReference type="AlphaFoldDB" id="A0A7W9D2U4"/>
<keyword evidence="3" id="KW-1185">Reference proteome</keyword>
<gene>
    <name evidence="2" type="ORF">GGD50_004399</name>
</gene>
<feature type="transmembrane region" description="Helical" evidence="1">
    <location>
        <begin position="12"/>
        <end position="31"/>
    </location>
</feature>
<evidence type="ECO:0000313" key="2">
    <source>
        <dbReference type="EMBL" id="MBB5575764.1"/>
    </source>
</evidence>
<protein>
    <submittedName>
        <fullName evidence="2">ABC-type amino acid transport system permease subunit</fullName>
    </submittedName>
</protein>
<dbReference type="RefSeq" id="WP_183939102.1">
    <property type="nucleotide sequence ID" value="NZ_JACHBI010000009.1"/>
</dbReference>
<proteinExistence type="predicted"/>
<keyword evidence="1" id="KW-0472">Membrane</keyword>
<feature type="transmembrane region" description="Helical" evidence="1">
    <location>
        <begin position="73"/>
        <end position="91"/>
    </location>
</feature>
<reference evidence="2 3" key="1">
    <citation type="submission" date="2020-08" db="EMBL/GenBank/DDBJ databases">
        <title>Genomic Encyclopedia of Type Strains, Phase IV (KMG-V): Genome sequencing to study the core and pangenomes of soil and plant-associated prokaryotes.</title>
        <authorList>
            <person name="Whitman W."/>
        </authorList>
    </citation>
    <scope>NUCLEOTIDE SEQUENCE [LARGE SCALE GENOMIC DNA]</scope>
    <source>
        <strain evidence="2 3">SEMIA 4064</strain>
    </source>
</reference>
<dbReference type="EMBL" id="JACHBI010000009">
    <property type="protein sequence ID" value="MBB5575764.1"/>
    <property type="molecule type" value="Genomic_DNA"/>
</dbReference>